<gene>
    <name evidence="2" type="ORF">LGLO00237_LOCUS5164</name>
</gene>
<reference evidence="2" key="1">
    <citation type="submission" date="2021-01" db="EMBL/GenBank/DDBJ databases">
        <authorList>
            <person name="Corre E."/>
            <person name="Pelletier E."/>
            <person name="Niang G."/>
            <person name="Scheremetjew M."/>
            <person name="Finn R."/>
            <person name="Kale V."/>
            <person name="Holt S."/>
            <person name="Cochrane G."/>
            <person name="Meng A."/>
            <person name="Brown T."/>
            <person name="Cohen L."/>
        </authorList>
    </citation>
    <scope>NUCLEOTIDE SEQUENCE</scope>
    <source>
        <strain evidence="2">CCCM811</strain>
    </source>
</reference>
<feature type="compositionally biased region" description="Acidic residues" evidence="1">
    <location>
        <begin position="164"/>
        <end position="175"/>
    </location>
</feature>
<dbReference type="AlphaFoldDB" id="A0A7S3YHI0"/>
<feature type="region of interest" description="Disordered" evidence="1">
    <location>
        <begin position="164"/>
        <end position="234"/>
    </location>
</feature>
<feature type="compositionally biased region" description="Basic and acidic residues" evidence="1">
    <location>
        <begin position="204"/>
        <end position="234"/>
    </location>
</feature>
<protein>
    <submittedName>
        <fullName evidence="2">Uncharacterized protein</fullName>
    </submittedName>
</protein>
<evidence type="ECO:0000256" key="1">
    <source>
        <dbReference type="SAM" id="MobiDB-lite"/>
    </source>
</evidence>
<accession>A0A7S3YHI0</accession>
<evidence type="ECO:0000313" key="2">
    <source>
        <dbReference type="EMBL" id="CAE0651817.1"/>
    </source>
</evidence>
<name>A0A7S3YHI0_9EUKA</name>
<dbReference type="PANTHER" id="PTHR28457:SF1">
    <property type="entry name" value="CILIA- AND FLAGELLA-ASSOCIATED PROTEIN 119"/>
    <property type="match status" value="1"/>
</dbReference>
<dbReference type="Pfam" id="PF14769">
    <property type="entry name" value="CLAMP"/>
    <property type="match status" value="1"/>
</dbReference>
<dbReference type="PANTHER" id="PTHR28457">
    <property type="entry name" value="COILED-COIL DOMAIN-CONTAINING PROTEIN 189"/>
    <property type="match status" value="1"/>
</dbReference>
<dbReference type="EMBL" id="HBIV01007007">
    <property type="protein sequence ID" value="CAE0651817.1"/>
    <property type="molecule type" value="Transcribed_RNA"/>
</dbReference>
<sequence>MAAEKELFMIWRDLSRDDMVHLFRVTSQQDQGQFLASRLGILRQFPGPSNELRRRAMIELFSNLFRFCRKQRMTAEKISTLMSITLSTHQTSCGPPMMTTIQAFDYFKSLLFKHSVERPPFSIAIFTPADIKAIIDYTLNTYFRHFKMYLFAFGENVELQITEEEEKGEGNEQEEEKAKEKLDDVIPLGEEDELNQVAKDEEEAAKKQKEEESDVPKAEVADLSAEDEKQIQDLSQDEQKEFYALFKELSTKMQEEFQKKVSEQQQVFTKRLETLFDSMKKA</sequence>
<dbReference type="InterPro" id="IPR032727">
    <property type="entry name" value="CLAMP"/>
</dbReference>
<organism evidence="2">
    <name type="scientific">Lotharella globosa</name>
    <dbReference type="NCBI Taxonomy" id="91324"/>
    <lineage>
        <taxon>Eukaryota</taxon>
        <taxon>Sar</taxon>
        <taxon>Rhizaria</taxon>
        <taxon>Cercozoa</taxon>
        <taxon>Chlorarachniophyceae</taxon>
        <taxon>Lotharella</taxon>
    </lineage>
</organism>
<proteinExistence type="predicted"/>